<evidence type="ECO:0000256" key="1">
    <source>
        <dbReference type="ARBA" id="ARBA00009625"/>
    </source>
</evidence>
<dbReference type="Proteomes" id="UP000294555">
    <property type="component" value="Unassembled WGS sequence"/>
</dbReference>
<dbReference type="InterPro" id="IPR003593">
    <property type="entry name" value="AAA+_ATPase"/>
</dbReference>
<organism evidence="7 8">
    <name type="scientific">Sodalis ligni</name>
    <dbReference type="NCBI Taxonomy" id="2697027"/>
    <lineage>
        <taxon>Bacteria</taxon>
        <taxon>Pseudomonadati</taxon>
        <taxon>Pseudomonadota</taxon>
        <taxon>Gammaproteobacteria</taxon>
        <taxon>Enterobacterales</taxon>
        <taxon>Bruguierivoracaceae</taxon>
        <taxon>Sodalis</taxon>
    </lineage>
</organism>
<comment type="similarity">
    <text evidence="1">Belongs to the SIMIBI class G3E GTPase family. ArgK/MeaB subfamily.</text>
</comment>
<dbReference type="PANTHER" id="PTHR23408:SF3">
    <property type="entry name" value="METHYLMALONIC ACIDURIA TYPE A PROTEIN, MITOCHONDRIAL"/>
    <property type="match status" value="1"/>
</dbReference>
<dbReference type="GO" id="GO:0003924">
    <property type="term" value="F:GTPase activity"/>
    <property type="evidence" value="ECO:0007669"/>
    <property type="project" value="InterPro"/>
</dbReference>
<evidence type="ECO:0000313" key="8">
    <source>
        <dbReference type="Proteomes" id="UP000294555"/>
    </source>
</evidence>
<dbReference type="FunFam" id="3.40.50.300:FF:000647">
    <property type="entry name" value="Methylmalonic aciduria type A homolog, mitochondrial"/>
    <property type="match status" value="1"/>
</dbReference>
<dbReference type="InterPro" id="IPR005129">
    <property type="entry name" value="GTPase_ArgK"/>
</dbReference>
<dbReference type="GO" id="GO:0005525">
    <property type="term" value="F:GTP binding"/>
    <property type="evidence" value="ECO:0007669"/>
    <property type="project" value="UniProtKB-KW"/>
</dbReference>
<dbReference type="GO" id="GO:0005737">
    <property type="term" value="C:cytoplasm"/>
    <property type="evidence" value="ECO:0007669"/>
    <property type="project" value="TreeGrafter"/>
</dbReference>
<proteinExistence type="inferred from homology"/>
<gene>
    <name evidence="7" type="ORF">EZJ58_1587</name>
</gene>
<evidence type="ECO:0000256" key="4">
    <source>
        <dbReference type="ARBA" id="ARBA00023134"/>
    </source>
</evidence>
<dbReference type="SUPFAM" id="SSF52540">
    <property type="entry name" value="P-loop containing nucleoside triphosphate hydrolases"/>
    <property type="match status" value="1"/>
</dbReference>
<evidence type="ECO:0000313" key="7">
    <source>
        <dbReference type="EMBL" id="TCL03512.1"/>
    </source>
</evidence>
<dbReference type="Gene3D" id="3.40.50.300">
    <property type="entry name" value="P-loop containing nucleotide triphosphate hydrolases"/>
    <property type="match status" value="1"/>
</dbReference>
<dbReference type="Gene3D" id="1.20.5.170">
    <property type="match status" value="1"/>
</dbReference>
<keyword evidence="4" id="KW-0342">GTP-binding</keyword>
<dbReference type="InterPro" id="IPR027417">
    <property type="entry name" value="P-loop_NTPase"/>
</dbReference>
<dbReference type="CDD" id="cd03114">
    <property type="entry name" value="MMAA-like"/>
    <property type="match status" value="1"/>
</dbReference>
<feature type="domain" description="AAA+ ATPase" evidence="6">
    <location>
        <begin position="53"/>
        <end position="204"/>
    </location>
</feature>
<dbReference type="OrthoDB" id="9778292at2"/>
<evidence type="ECO:0000256" key="3">
    <source>
        <dbReference type="ARBA" id="ARBA00022801"/>
    </source>
</evidence>
<comment type="catalytic activity">
    <reaction evidence="5">
        <text>GTP + H2O = GDP + phosphate + H(+)</text>
        <dbReference type="Rhea" id="RHEA:19669"/>
        <dbReference type="ChEBI" id="CHEBI:15377"/>
        <dbReference type="ChEBI" id="CHEBI:15378"/>
        <dbReference type="ChEBI" id="CHEBI:37565"/>
        <dbReference type="ChEBI" id="CHEBI:43474"/>
        <dbReference type="ChEBI" id="CHEBI:58189"/>
    </reaction>
</comment>
<dbReference type="SMART" id="SM00382">
    <property type="entry name" value="AAA"/>
    <property type="match status" value="1"/>
</dbReference>
<accession>A0A4R1N8I5</accession>
<keyword evidence="3" id="KW-0378">Hydrolase</keyword>
<dbReference type="PANTHER" id="PTHR23408">
    <property type="entry name" value="METHYLMALONYL-COA MUTASE"/>
    <property type="match status" value="1"/>
</dbReference>
<dbReference type="GO" id="GO:0016301">
    <property type="term" value="F:kinase activity"/>
    <property type="evidence" value="ECO:0007669"/>
    <property type="project" value="UniProtKB-KW"/>
</dbReference>
<keyword evidence="7" id="KW-0418">Kinase</keyword>
<keyword evidence="2" id="KW-0547">Nucleotide-binding</keyword>
<keyword evidence="8" id="KW-1185">Reference proteome</keyword>
<name>A0A4R1N8I5_9GAMM</name>
<dbReference type="AlphaFoldDB" id="A0A4R1N8I5"/>
<evidence type="ECO:0000259" key="6">
    <source>
        <dbReference type="SMART" id="SM00382"/>
    </source>
</evidence>
<keyword evidence="7" id="KW-0808">Transferase</keyword>
<dbReference type="NCBIfam" id="NF006958">
    <property type="entry name" value="PRK09435.1"/>
    <property type="match status" value="1"/>
</dbReference>
<comment type="caution">
    <text evidence="7">The sequence shown here is derived from an EMBL/GenBank/DDBJ whole genome shotgun (WGS) entry which is preliminary data.</text>
</comment>
<sequence length="331" mass="36403">MINADRLDGAVERLLAGDRVALAQAMTLVESTFPAHQGLASDLLDRIMPHTGRAKRVGITGVPGAGKSTFLEALGGYLLTCDMKVAVIAIDPSSPLSGGSILGDKTRMLMLSRAQNAFIRPVPTGGYLGGTSRRTRELMLLCEAAGYDVVIVETVGVGQSEVDIAHLVDCFLSLQLAGAGDELQGIKKGIMEMADIIVINKDDGDNHPQVMMTRQMYQAALHIMRRKYPAWSPPVLTCSALQQQGIDDIWRCIEDFYRQMALDNQLDALRKRQYLESMHKQIEENTLQALFARGDIQDRYQQALQQVENHCLSPRAAVNSVVNYICEKISD</sequence>
<protein>
    <submittedName>
        <fullName evidence="7">LAO/AO transport system kinase</fullName>
    </submittedName>
</protein>
<evidence type="ECO:0000256" key="2">
    <source>
        <dbReference type="ARBA" id="ARBA00022741"/>
    </source>
</evidence>
<dbReference type="RefSeq" id="WP_132922372.1">
    <property type="nucleotide sequence ID" value="NZ_CP075169.1"/>
</dbReference>
<evidence type="ECO:0000256" key="5">
    <source>
        <dbReference type="ARBA" id="ARBA00048548"/>
    </source>
</evidence>
<reference evidence="7 8" key="1">
    <citation type="submission" date="2019-02" db="EMBL/GenBank/DDBJ databases">
        <title>Investigation of anaerobic lignin degradation for improved lignocellulosic biofuels.</title>
        <authorList>
            <person name="Deangelis K."/>
        </authorList>
    </citation>
    <scope>NUCLEOTIDE SEQUENCE [LARGE SCALE GENOMIC DNA]</scope>
    <source>
        <strain evidence="7 8">159R</strain>
    </source>
</reference>
<dbReference type="EMBL" id="SJOI01000001">
    <property type="protein sequence ID" value="TCL03512.1"/>
    <property type="molecule type" value="Genomic_DNA"/>
</dbReference>
<dbReference type="Gene3D" id="1.10.287.130">
    <property type="match status" value="1"/>
</dbReference>
<dbReference type="Pfam" id="PF03308">
    <property type="entry name" value="MeaB"/>
    <property type="match status" value="1"/>
</dbReference>
<dbReference type="NCBIfam" id="TIGR00750">
    <property type="entry name" value="lao"/>
    <property type="match status" value="1"/>
</dbReference>